<dbReference type="PANTHER" id="PTHR48050">
    <property type="entry name" value="STEROL 3-BETA-GLUCOSYLTRANSFERASE"/>
    <property type="match status" value="1"/>
</dbReference>
<dbReference type="GO" id="GO:0033072">
    <property type="term" value="P:vancomycin biosynthetic process"/>
    <property type="evidence" value="ECO:0007669"/>
    <property type="project" value="UniProtKB-ARBA"/>
</dbReference>
<reference evidence="3 4" key="1">
    <citation type="submission" date="2017-01" db="EMBL/GenBank/DDBJ databases">
        <authorList>
            <consortium name="Urmite Genomes"/>
        </authorList>
    </citation>
    <scope>NUCLEOTIDE SEQUENCE [LARGE SCALE GENOMIC DNA]</scope>
    <source>
        <strain evidence="3 4">AB215</strain>
    </source>
</reference>
<dbReference type="InterPro" id="IPR004276">
    <property type="entry name" value="GlycoTrans_28_N"/>
</dbReference>
<dbReference type="CDD" id="cd03784">
    <property type="entry name" value="GT1_Gtf-like"/>
    <property type="match status" value="1"/>
</dbReference>
<feature type="domain" description="Glycosyltransferase family 28 N-terminal" evidence="1">
    <location>
        <begin position="9"/>
        <end position="52"/>
    </location>
</feature>
<feature type="domain" description="Erythromycin biosynthesis protein CIII-like C-terminal" evidence="2">
    <location>
        <begin position="253"/>
        <end position="361"/>
    </location>
</feature>
<dbReference type="InterPro" id="IPR050426">
    <property type="entry name" value="Glycosyltransferase_28"/>
</dbReference>
<dbReference type="GO" id="GO:0008194">
    <property type="term" value="F:UDP-glycosyltransferase activity"/>
    <property type="evidence" value="ECO:0007669"/>
    <property type="project" value="InterPro"/>
</dbReference>
<dbReference type="InterPro" id="IPR002213">
    <property type="entry name" value="UDP_glucos_trans"/>
</dbReference>
<dbReference type="GO" id="GO:0005975">
    <property type="term" value="P:carbohydrate metabolic process"/>
    <property type="evidence" value="ECO:0007669"/>
    <property type="project" value="InterPro"/>
</dbReference>
<dbReference type="FunFam" id="3.40.50.2000:FF:000009">
    <property type="entry name" value="Sterol 3-beta-glucosyltransferase UGT80A2"/>
    <property type="match status" value="1"/>
</dbReference>
<dbReference type="Pfam" id="PF03033">
    <property type="entry name" value="Glyco_transf_28"/>
    <property type="match status" value="1"/>
</dbReference>
<accession>A0A2U3PC67</accession>
<sequence length="385" mass="41333">MRVAMAGYGGSRGDVEPLAALGRELVRRGHEARLGVDPMMVDFVESIGLEAVSNLPELWAMGDGGLQLMERSRRAMIGWAETLSTLADGADLLLVLPYLERTGANVAEHYGIPMVTLHFFPAADARPDGLTEHIMNEAEDAQRRALGLPEVHQTSTRRASLELHAYDVFPFPEFAAERAKDDSRRSVVGALTLQLPTDADEDVLSWIARGTPPIYFGFGSMEVPSPAETVAVISAACARLGERGLVCLGPNHATDIPHFDHVKVASSVNHSVIFPACRAIVHHGGAGTTAAGMRAGIPALILWFSAEDQPIWADVVTRLKVGSGRAFSDSTLDSLTDDLRSVLTPQCASRAREVAAAMSDPAANVSHTTDLLEQAARVRRDSSSR</sequence>
<keyword evidence="3" id="KW-0808">Transferase</keyword>
<protein>
    <submittedName>
        <fullName evidence="3">Glycosyltransferase</fullName>
    </submittedName>
</protein>
<dbReference type="InterPro" id="IPR010610">
    <property type="entry name" value="EryCIII-like_C"/>
</dbReference>
<evidence type="ECO:0000313" key="3">
    <source>
        <dbReference type="EMBL" id="SPM41330.1"/>
    </source>
</evidence>
<gene>
    <name evidence="3" type="ORF">MNAB215_3535</name>
</gene>
<dbReference type="Pfam" id="PF06722">
    <property type="entry name" value="EryCIII-like_C"/>
    <property type="match status" value="1"/>
</dbReference>
<evidence type="ECO:0000259" key="1">
    <source>
        <dbReference type="Pfam" id="PF03033"/>
    </source>
</evidence>
<dbReference type="AlphaFoldDB" id="A0A2U3PC67"/>
<evidence type="ECO:0000313" key="4">
    <source>
        <dbReference type="Proteomes" id="UP000240424"/>
    </source>
</evidence>
<dbReference type="Gene3D" id="3.40.50.2000">
    <property type="entry name" value="Glycogen Phosphorylase B"/>
    <property type="match status" value="2"/>
</dbReference>
<dbReference type="Proteomes" id="UP000240424">
    <property type="component" value="Unassembled WGS sequence"/>
</dbReference>
<dbReference type="SUPFAM" id="SSF53756">
    <property type="entry name" value="UDP-Glycosyltransferase/glycogen phosphorylase"/>
    <property type="match status" value="1"/>
</dbReference>
<dbReference type="EMBL" id="FUEZ01000004">
    <property type="protein sequence ID" value="SPM41330.1"/>
    <property type="molecule type" value="Genomic_DNA"/>
</dbReference>
<dbReference type="OrthoDB" id="4669709at2"/>
<evidence type="ECO:0000259" key="2">
    <source>
        <dbReference type="Pfam" id="PF06722"/>
    </source>
</evidence>
<name>A0A2U3PC67_9MYCO</name>
<dbReference type="PANTHER" id="PTHR48050:SF13">
    <property type="entry name" value="STEROL 3-BETA-GLUCOSYLTRANSFERASE UGT80A2"/>
    <property type="match status" value="1"/>
</dbReference>
<proteinExistence type="predicted"/>
<keyword evidence="4" id="KW-1185">Reference proteome</keyword>
<dbReference type="GO" id="GO:0016758">
    <property type="term" value="F:hexosyltransferase activity"/>
    <property type="evidence" value="ECO:0007669"/>
    <property type="project" value="InterPro"/>
</dbReference>
<dbReference type="STRING" id="1841861.GCA_900157365_01854"/>
<organism evidence="3 4">
    <name type="scientific">Mycobacterium numidiamassiliense</name>
    <dbReference type="NCBI Taxonomy" id="1841861"/>
    <lineage>
        <taxon>Bacteria</taxon>
        <taxon>Bacillati</taxon>
        <taxon>Actinomycetota</taxon>
        <taxon>Actinomycetes</taxon>
        <taxon>Mycobacteriales</taxon>
        <taxon>Mycobacteriaceae</taxon>
        <taxon>Mycobacterium</taxon>
    </lineage>
</organism>